<keyword evidence="3 9" id="KW-0963">Cytoplasm</keyword>
<dbReference type="CDD" id="cd04317">
    <property type="entry name" value="EcAspRS_like_N"/>
    <property type="match status" value="1"/>
</dbReference>
<evidence type="ECO:0000256" key="3">
    <source>
        <dbReference type="ARBA" id="ARBA00022490"/>
    </source>
</evidence>
<dbReference type="PRINTS" id="PR01042">
    <property type="entry name" value="TRNASYNTHASP"/>
</dbReference>
<dbReference type="Gene3D" id="2.40.50.140">
    <property type="entry name" value="Nucleic acid-binding proteins"/>
    <property type="match status" value="1"/>
</dbReference>
<evidence type="ECO:0000256" key="6">
    <source>
        <dbReference type="ARBA" id="ARBA00022840"/>
    </source>
</evidence>
<dbReference type="GO" id="GO:0003723">
    <property type="term" value="F:RNA binding"/>
    <property type="evidence" value="ECO:0007669"/>
    <property type="project" value="TreeGrafter"/>
</dbReference>
<name>A0A1F7HI65_9BACT</name>
<dbReference type="HAMAP" id="MF_02075">
    <property type="entry name" value="Asp_tRNA_synth_type2"/>
    <property type="match status" value="1"/>
</dbReference>
<dbReference type="Pfam" id="PF01336">
    <property type="entry name" value="tRNA_anti-codon"/>
    <property type="match status" value="1"/>
</dbReference>
<dbReference type="Gene3D" id="3.30.930.10">
    <property type="entry name" value="Bira Bifunctional Protein, Domain 2"/>
    <property type="match status" value="1"/>
</dbReference>
<dbReference type="InterPro" id="IPR006195">
    <property type="entry name" value="aa-tRNA-synth_II"/>
</dbReference>
<dbReference type="GO" id="GO:0005829">
    <property type="term" value="C:cytosol"/>
    <property type="evidence" value="ECO:0007669"/>
    <property type="project" value="TreeGrafter"/>
</dbReference>
<feature type="binding site" evidence="9">
    <location>
        <begin position="405"/>
        <end position="408"/>
    </location>
    <ligand>
        <name>ATP</name>
        <dbReference type="ChEBI" id="CHEBI:30616"/>
    </ligand>
</feature>
<dbReference type="InterPro" id="IPR002312">
    <property type="entry name" value="Asp/Asn-tRNA-synth_IIb"/>
</dbReference>
<gene>
    <name evidence="9" type="primary">aspS</name>
    <name evidence="11" type="ORF">A3F29_02360</name>
</gene>
<dbReference type="GO" id="GO:0006422">
    <property type="term" value="P:aspartyl-tRNA aminoacylation"/>
    <property type="evidence" value="ECO:0007669"/>
    <property type="project" value="UniProtKB-UniRule"/>
</dbReference>
<dbReference type="PROSITE" id="PS50862">
    <property type="entry name" value="AA_TRNA_LIGASE_II"/>
    <property type="match status" value="1"/>
</dbReference>
<comment type="function">
    <text evidence="9">Catalyzes the attachment of L-aspartate to tRNA(Asp) in a two-step reaction: L-aspartate is first activated by ATP to form Asp-AMP and then transferred to the acceptor end of tRNA(Asp).</text>
</comment>
<dbReference type="InterPro" id="IPR004523">
    <property type="entry name" value="Asp-tRNA_synthase_2"/>
</dbReference>
<evidence type="ECO:0000259" key="10">
    <source>
        <dbReference type="PROSITE" id="PS50862"/>
    </source>
</evidence>
<dbReference type="SUPFAM" id="SSF55681">
    <property type="entry name" value="Class II aaRS and biotin synthetases"/>
    <property type="match status" value="1"/>
</dbReference>
<dbReference type="InterPro" id="IPR012340">
    <property type="entry name" value="NA-bd_OB-fold"/>
</dbReference>
<comment type="caution">
    <text evidence="9">Lacks conserved residue(s) required for the propagation of feature annotation.</text>
</comment>
<dbReference type="InterPro" id="IPR045864">
    <property type="entry name" value="aa-tRNA-synth_II/BPL/LPL"/>
</dbReference>
<feature type="binding site" evidence="9">
    <location>
        <position position="357"/>
    </location>
    <ligand>
        <name>ATP</name>
        <dbReference type="ChEBI" id="CHEBI:30616"/>
    </ligand>
</feature>
<feature type="binding site" evidence="9">
    <location>
        <position position="166"/>
    </location>
    <ligand>
        <name>L-aspartate</name>
        <dbReference type="ChEBI" id="CHEBI:29991"/>
    </ligand>
</feature>
<dbReference type="PANTHER" id="PTHR43450:SF1">
    <property type="entry name" value="ASPARTATE--TRNA LIGASE, CYTOPLASMIC"/>
    <property type="match status" value="1"/>
</dbReference>
<feature type="binding site" evidence="9">
    <location>
        <begin position="209"/>
        <end position="211"/>
    </location>
    <ligand>
        <name>ATP</name>
        <dbReference type="ChEBI" id="CHEBI:30616"/>
    </ligand>
</feature>
<reference evidence="11 12" key="1">
    <citation type="journal article" date="2016" name="Nat. Commun.">
        <title>Thousands of microbial genomes shed light on interconnected biogeochemical processes in an aquifer system.</title>
        <authorList>
            <person name="Anantharaman K."/>
            <person name="Brown C.T."/>
            <person name="Hug L.A."/>
            <person name="Sharon I."/>
            <person name="Castelle C.J."/>
            <person name="Probst A.J."/>
            <person name="Thomas B.C."/>
            <person name="Singh A."/>
            <person name="Wilkins M.J."/>
            <person name="Karaoz U."/>
            <person name="Brodie E.L."/>
            <person name="Williams K.H."/>
            <person name="Hubbard S.S."/>
            <person name="Banfield J.F."/>
        </authorList>
    </citation>
    <scope>NUCLEOTIDE SEQUENCE [LARGE SCALE GENOMIC DNA]</scope>
</reference>
<feature type="region of interest" description="Aspartate" evidence="9">
    <location>
        <begin position="188"/>
        <end position="191"/>
    </location>
</feature>
<keyword evidence="4 9" id="KW-0436">Ligase</keyword>
<sequence>MKKLYIKDVVDKVGKEVELYGWVNNIRDHKKIIFVDLRDRTGIIQLVGDSPLKKLSPEDIIYIKGIVKKRPLNMVNPNIKTGEVEVNVIEMKLISEADELPFDMSKEELSVTLPTLLDYRSLTLRHPKVKSIFRVQESIISEFRNSLKRMDFIEFQSPLLVPALAEGGSAVFPVTYFNYTAYLAQSPQLYKQIMLGVFEKVFTVTHAFRAEPSVTTRHLTEYISLDAEMAFIDTWENLMDTVEIVIKNILGRVFEDCPDEIKLFNVTKPLIPAKIPKLRLKDALEIVGKRLKEDLSDEPDLAPAHEEEICKWARDEKASDFVFITHYPTEKRPFYTHPDPENSDLTLSFDLLGLGIEWVTGGQRINDYKMLVDNIKKWGNKLEDFDIYLQAFKYGMPPEGGFAMGAERITMKLLNLSNIREASLFPRDMERIDIKLNKK</sequence>
<dbReference type="GO" id="GO:0005524">
    <property type="term" value="F:ATP binding"/>
    <property type="evidence" value="ECO:0007669"/>
    <property type="project" value="UniProtKB-UniRule"/>
</dbReference>
<comment type="caution">
    <text evidence="11">The sequence shown here is derived from an EMBL/GenBank/DDBJ whole genome shotgun (WGS) entry which is preliminary data.</text>
</comment>
<dbReference type="GO" id="GO:0017101">
    <property type="term" value="C:aminoacyl-tRNA synthetase multienzyme complex"/>
    <property type="evidence" value="ECO:0007669"/>
    <property type="project" value="TreeGrafter"/>
</dbReference>
<dbReference type="InterPro" id="IPR004364">
    <property type="entry name" value="Aa-tRNA-synt_II"/>
</dbReference>
<evidence type="ECO:0000256" key="1">
    <source>
        <dbReference type="ARBA" id="ARBA00004496"/>
    </source>
</evidence>
<keyword evidence="6 9" id="KW-0067">ATP-binding</keyword>
<evidence type="ECO:0000256" key="8">
    <source>
        <dbReference type="ARBA" id="ARBA00023146"/>
    </source>
</evidence>
<dbReference type="SUPFAM" id="SSF50249">
    <property type="entry name" value="Nucleic acid-binding proteins"/>
    <property type="match status" value="1"/>
</dbReference>
<feature type="binding site" evidence="9">
    <location>
        <begin position="217"/>
        <end position="219"/>
    </location>
    <ligand>
        <name>ATP</name>
        <dbReference type="ChEBI" id="CHEBI:30616"/>
    </ligand>
</feature>
<evidence type="ECO:0000313" key="11">
    <source>
        <dbReference type="EMBL" id="OGK30918.1"/>
    </source>
</evidence>
<dbReference type="NCBIfam" id="NF003483">
    <property type="entry name" value="PRK05159.1"/>
    <property type="match status" value="1"/>
</dbReference>
<dbReference type="InterPro" id="IPR004365">
    <property type="entry name" value="NA-bd_OB_tRNA"/>
</dbReference>
<evidence type="ECO:0000313" key="12">
    <source>
        <dbReference type="Proteomes" id="UP000177199"/>
    </source>
</evidence>
<accession>A0A1F7HI65</accession>
<feature type="domain" description="Aminoacyl-transfer RNA synthetases class-II family profile" evidence="10">
    <location>
        <begin position="133"/>
        <end position="426"/>
    </location>
</feature>
<evidence type="ECO:0000256" key="5">
    <source>
        <dbReference type="ARBA" id="ARBA00022741"/>
    </source>
</evidence>
<feature type="binding site" evidence="9">
    <location>
        <position position="360"/>
    </location>
    <ligand>
        <name>L-aspartate</name>
        <dbReference type="ChEBI" id="CHEBI:29991"/>
    </ligand>
</feature>
<comment type="catalytic activity">
    <reaction evidence="9">
        <text>tRNA(Asp) + L-aspartate + ATP = L-aspartyl-tRNA(Asp) + AMP + diphosphate</text>
        <dbReference type="Rhea" id="RHEA:19649"/>
        <dbReference type="Rhea" id="RHEA-COMP:9660"/>
        <dbReference type="Rhea" id="RHEA-COMP:9678"/>
        <dbReference type="ChEBI" id="CHEBI:29991"/>
        <dbReference type="ChEBI" id="CHEBI:30616"/>
        <dbReference type="ChEBI" id="CHEBI:33019"/>
        <dbReference type="ChEBI" id="CHEBI:78442"/>
        <dbReference type="ChEBI" id="CHEBI:78516"/>
        <dbReference type="ChEBI" id="CHEBI:456215"/>
        <dbReference type="EC" id="6.1.1.12"/>
    </reaction>
</comment>
<feature type="binding site" evidence="9">
    <location>
        <position position="364"/>
    </location>
    <ligand>
        <name>L-aspartate</name>
        <dbReference type="ChEBI" id="CHEBI:29991"/>
    </ligand>
</feature>
<dbReference type="Pfam" id="PF00152">
    <property type="entry name" value="tRNA-synt_2"/>
    <property type="match status" value="1"/>
</dbReference>
<dbReference type="NCBIfam" id="TIGR00458">
    <property type="entry name" value="aspS_nondisc"/>
    <property type="match status" value="1"/>
</dbReference>
<dbReference type="Proteomes" id="UP000177199">
    <property type="component" value="Unassembled WGS sequence"/>
</dbReference>
<dbReference type="InterPro" id="IPR047089">
    <property type="entry name" value="Asp-tRNA-ligase_1_N"/>
</dbReference>
<proteinExistence type="inferred from homology"/>
<keyword evidence="5 9" id="KW-0547">Nucleotide-binding</keyword>
<evidence type="ECO:0000256" key="4">
    <source>
        <dbReference type="ARBA" id="ARBA00022598"/>
    </source>
</evidence>
<dbReference type="PANTHER" id="PTHR43450">
    <property type="entry name" value="ASPARTYL-TRNA SYNTHETASE"/>
    <property type="match status" value="1"/>
</dbReference>
<keyword evidence="8 9" id="KW-0030">Aminoacyl-tRNA synthetase</keyword>
<protein>
    <recommendedName>
        <fullName evidence="9">Aspartate--tRNA ligase</fullName>
        <ecNumber evidence="9">6.1.1.12</ecNumber>
    </recommendedName>
    <alternativeName>
        <fullName evidence="9">Aspartyl-tRNA synthetase</fullName>
        <shortName evidence="9">AspRS</shortName>
    </alternativeName>
</protein>
<comment type="subcellular location">
    <subcellularLocation>
        <location evidence="1 9">Cytoplasm</location>
    </subcellularLocation>
</comment>
<evidence type="ECO:0000256" key="7">
    <source>
        <dbReference type="ARBA" id="ARBA00022917"/>
    </source>
</evidence>
<comment type="subunit">
    <text evidence="9">Homodimer.</text>
</comment>
<dbReference type="EMBL" id="MFZV01000039">
    <property type="protein sequence ID" value="OGK30918.1"/>
    <property type="molecule type" value="Genomic_DNA"/>
</dbReference>
<dbReference type="GO" id="GO:0004815">
    <property type="term" value="F:aspartate-tRNA ligase activity"/>
    <property type="evidence" value="ECO:0007669"/>
    <property type="project" value="UniProtKB-UniRule"/>
</dbReference>
<feature type="binding site" evidence="9">
    <location>
        <position position="209"/>
    </location>
    <ligand>
        <name>L-aspartate</name>
        <dbReference type="ChEBI" id="CHEBI:29991"/>
    </ligand>
</feature>
<evidence type="ECO:0000256" key="2">
    <source>
        <dbReference type="ARBA" id="ARBA00005312"/>
    </source>
</evidence>
<keyword evidence="7 9" id="KW-0648">Protein biosynthesis</keyword>
<dbReference type="EC" id="6.1.1.12" evidence="9"/>
<comment type="similarity">
    <text evidence="2 9">Belongs to the class-II aminoacyl-tRNA synthetase family. Type 2 subfamily.</text>
</comment>
<organism evidence="11 12">
    <name type="scientific">Candidatus Roizmanbacteria bacterium RIFCSPHIGHO2_12_FULL_33_9</name>
    <dbReference type="NCBI Taxonomy" id="1802045"/>
    <lineage>
        <taxon>Bacteria</taxon>
        <taxon>Candidatus Roizmaniibacteriota</taxon>
    </lineage>
</organism>
<evidence type="ECO:0000256" key="9">
    <source>
        <dbReference type="HAMAP-Rule" id="MF_02075"/>
    </source>
</evidence>
<dbReference type="AlphaFoldDB" id="A0A1F7HI65"/>